<evidence type="ECO:0000313" key="1">
    <source>
        <dbReference type="EMBL" id="MFD0783901.1"/>
    </source>
</evidence>
<keyword evidence="2" id="KW-1185">Reference proteome</keyword>
<organism evidence="1 2">
    <name type="scientific">Micromonospora azadirachtae</name>
    <dbReference type="NCBI Taxonomy" id="1970735"/>
    <lineage>
        <taxon>Bacteria</taxon>
        <taxon>Bacillati</taxon>
        <taxon>Actinomycetota</taxon>
        <taxon>Actinomycetes</taxon>
        <taxon>Micromonosporales</taxon>
        <taxon>Micromonosporaceae</taxon>
        <taxon>Micromonospora</taxon>
    </lineage>
</organism>
<sequence>MRYCHTGSPSLTAAAITDLIWAYARPADGVEHLRVRLSDRLASIVIFVRAAEPDQALVKADSVVRRAAGSPVLRGYEIL</sequence>
<accession>A0ABW3A0K4</accession>
<proteinExistence type="predicted"/>
<comment type="caution">
    <text evidence="1">The sequence shown here is derived from an EMBL/GenBank/DDBJ whole genome shotgun (WGS) entry which is preliminary data.</text>
</comment>
<protein>
    <submittedName>
        <fullName evidence="1">Uncharacterized protein</fullName>
    </submittedName>
</protein>
<gene>
    <name evidence="1" type="ORF">ACFQZ8_08235</name>
</gene>
<evidence type="ECO:0000313" key="2">
    <source>
        <dbReference type="Proteomes" id="UP001597053"/>
    </source>
</evidence>
<dbReference type="Proteomes" id="UP001597053">
    <property type="component" value="Unassembled WGS sequence"/>
</dbReference>
<reference evidence="2" key="1">
    <citation type="journal article" date="2019" name="Int. J. Syst. Evol. Microbiol.">
        <title>The Global Catalogue of Microorganisms (GCM) 10K type strain sequencing project: providing services to taxonomists for standard genome sequencing and annotation.</title>
        <authorList>
            <consortium name="The Broad Institute Genomics Platform"/>
            <consortium name="The Broad Institute Genome Sequencing Center for Infectious Disease"/>
            <person name="Wu L."/>
            <person name="Ma J."/>
        </authorList>
    </citation>
    <scope>NUCLEOTIDE SEQUENCE [LARGE SCALE GENOMIC DNA]</scope>
    <source>
        <strain evidence="2">JCM 32148</strain>
    </source>
</reference>
<dbReference type="EMBL" id="JBHTHM010000259">
    <property type="protein sequence ID" value="MFD0783901.1"/>
    <property type="molecule type" value="Genomic_DNA"/>
</dbReference>
<name>A0ABW3A0K4_9ACTN</name>